<reference evidence="3" key="1">
    <citation type="journal article" date="2014" name="Int. J. Syst. Evol. Microbiol.">
        <title>Complete genome sequence of Corynebacterium casei LMG S-19264T (=DSM 44701T), isolated from a smear-ripened cheese.</title>
        <authorList>
            <consortium name="US DOE Joint Genome Institute (JGI-PGF)"/>
            <person name="Walter F."/>
            <person name="Albersmeier A."/>
            <person name="Kalinowski J."/>
            <person name="Ruckert C."/>
        </authorList>
    </citation>
    <scope>NUCLEOTIDE SEQUENCE</scope>
    <source>
        <strain evidence="3">JCM 19596</strain>
    </source>
</reference>
<dbReference type="Pfam" id="PF13386">
    <property type="entry name" value="DsbD_2"/>
    <property type="match status" value="1"/>
</dbReference>
<sequence length="249" mass="25559">MPGQPLELAAFFVVGLLGGAHCLGMCGPLVSTYAGRMSTDSGPPTWFELRQHALFNLGRTASYAAVGALMGFLGSAVYVAAGYAALGDTIRGVFGVLVGGFILAVGVVRVAGGSAHSLLPEGPGGALFSRVSGWAVERMDDFVDSPKIALLGTVHAVLPCPLLYPAFVYAFAQGDPAAGALNLAVLGVGTIPAMFLLGTVMGTVSATRRQAVERALGVVFVLLAFVPLLMGFRLLGVPVPMIPLPYSPL</sequence>
<comment type="caution">
    <text evidence="3">The sequence shown here is derived from an EMBL/GenBank/DDBJ whole genome shotgun (WGS) entry which is preliminary data.</text>
</comment>
<feature type="transmembrane region" description="Helical" evidence="1">
    <location>
        <begin position="63"/>
        <end position="86"/>
    </location>
</feature>
<reference evidence="3" key="2">
    <citation type="submission" date="2020-09" db="EMBL/GenBank/DDBJ databases">
        <authorList>
            <person name="Sun Q."/>
            <person name="Ohkuma M."/>
        </authorList>
    </citation>
    <scope>NUCLEOTIDE SEQUENCE</scope>
    <source>
        <strain evidence="3">JCM 19596</strain>
    </source>
</reference>
<proteinExistence type="predicted"/>
<organism evidence="3 4">
    <name type="scientific">Halocalculus aciditolerans</name>
    <dbReference type="NCBI Taxonomy" id="1383812"/>
    <lineage>
        <taxon>Archaea</taxon>
        <taxon>Methanobacteriati</taxon>
        <taxon>Methanobacteriota</taxon>
        <taxon>Stenosarchaea group</taxon>
        <taxon>Halobacteria</taxon>
        <taxon>Halobacteriales</taxon>
        <taxon>Halobacteriaceae</taxon>
        <taxon>Halocalculus</taxon>
    </lineage>
</organism>
<evidence type="ECO:0000313" key="3">
    <source>
        <dbReference type="EMBL" id="GGL59923.1"/>
    </source>
</evidence>
<keyword evidence="1" id="KW-0812">Transmembrane</keyword>
<feature type="transmembrane region" description="Helical" evidence="1">
    <location>
        <begin position="148"/>
        <end position="171"/>
    </location>
</feature>
<dbReference type="RefSeq" id="WP_188978057.1">
    <property type="nucleotide sequence ID" value="NZ_BMPG01000002.1"/>
</dbReference>
<dbReference type="EMBL" id="BMPG01000002">
    <property type="protein sequence ID" value="GGL59923.1"/>
    <property type="molecule type" value="Genomic_DNA"/>
</dbReference>
<dbReference type="OrthoDB" id="162718at2157"/>
<feature type="transmembrane region" description="Helical" evidence="1">
    <location>
        <begin position="216"/>
        <end position="235"/>
    </location>
</feature>
<keyword evidence="4" id="KW-1185">Reference proteome</keyword>
<dbReference type="PANTHER" id="PTHR42208">
    <property type="entry name" value="HEAVY METAL TRANSPORTER-RELATED"/>
    <property type="match status" value="1"/>
</dbReference>
<evidence type="ECO:0000259" key="2">
    <source>
        <dbReference type="Pfam" id="PF13386"/>
    </source>
</evidence>
<accession>A0A830F6Q4</accession>
<dbReference type="PANTHER" id="PTHR42208:SF1">
    <property type="entry name" value="HEAVY METAL TRANSPORTER"/>
    <property type="match status" value="1"/>
</dbReference>
<dbReference type="AlphaFoldDB" id="A0A830F6Q4"/>
<evidence type="ECO:0000256" key="1">
    <source>
        <dbReference type="SAM" id="Phobius"/>
    </source>
</evidence>
<dbReference type="InterPro" id="IPR039447">
    <property type="entry name" value="UreH-like_TM_dom"/>
</dbReference>
<feature type="transmembrane region" description="Helical" evidence="1">
    <location>
        <begin position="93"/>
        <end position="112"/>
    </location>
</feature>
<protein>
    <recommendedName>
        <fullName evidence="2">Urease accessory protein UreH-like transmembrane domain-containing protein</fullName>
    </recommendedName>
</protein>
<feature type="domain" description="Urease accessory protein UreH-like transmembrane" evidence="2">
    <location>
        <begin position="10"/>
        <end position="225"/>
    </location>
</feature>
<keyword evidence="1" id="KW-0472">Membrane</keyword>
<name>A0A830F6Q4_9EURY</name>
<dbReference type="Proteomes" id="UP000607197">
    <property type="component" value="Unassembled WGS sequence"/>
</dbReference>
<gene>
    <name evidence="3" type="ORF">GCM10009039_17720</name>
</gene>
<evidence type="ECO:0000313" key="4">
    <source>
        <dbReference type="Proteomes" id="UP000607197"/>
    </source>
</evidence>
<feature type="transmembrane region" description="Helical" evidence="1">
    <location>
        <begin position="183"/>
        <end position="204"/>
    </location>
</feature>
<keyword evidence="1" id="KW-1133">Transmembrane helix</keyword>